<dbReference type="PATRIC" id="fig|294.194.peg.4321"/>
<name>A0A109LF82_PSEFL</name>
<proteinExistence type="predicted"/>
<dbReference type="EMBL" id="LCYA01000093">
    <property type="protein sequence ID" value="KWV86463.1"/>
    <property type="molecule type" value="Genomic_DNA"/>
</dbReference>
<dbReference type="AlphaFoldDB" id="A0A109LF82"/>
<organism evidence="1 3">
    <name type="scientific">Pseudomonas fluorescens</name>
    <dbReference type="NCBI Taxonomy" id="294"/>
    <lineage>
        <taxon>Bacteria</taxon>
        <taxon>Pseudomonadati</taxon>
        <taxon>Pseudomonadota</taxon>
        <taxon>Gammaproteobacteria</taxon>
        <taxon>Pseudomonadales</taxon>
        <taxon>Pseudomonadaceae</taxon>
        <taxon>Pseudomonas</taxon>
    </lineage>
</organism>
<dbReference type="EMBL" id="PVUH01000006">
    <property type="protein sequence ID" value="PRW93168.1"/>
    <property type="molecule type" value="Genomic_DNA"/>
</dbReference>
<reference evidence="2 4" key="2">
    <citation type="submission" date="2018-03" db="EMBL/GenBank/DDBJ databases">
        <title>Blue discolouration in mozzarella cheese caused by Pseudomonas fluorescens.</title>
        <authorList>
            <person name="Chiesa F."/>
            <person name="Dalmasso A."/>
            <person name="Lomonaco S."/>
        </authorList>
    </citation>
    <scope>NUCLEOTIDE SEQUENCE [LARGE SCALE GENOMIC DNA]</scope>
    <source>
        <strain evidence="2 4">11293</strain>
    </source>
</reference>
<accession>A0A109LF82</accession>
<comment type="caution">
    <text evidence="1">The sequence shown here is derived from an EMBL/GenBank/DDBJ whole genome shotgun (WGS) entry which is preliminary data.</text>
</comment>
<dbReference type="Proteomes" id="UP000239731">
    <property type="component" value="Unassembled WGS sequence"/>
</dbReference>
<evidence type="ECO:0000313" key="4">
    <source>
        <dbReference type="Proteomes" id="UP000239731"/>
    </source>
</evidence>
<protein>
    <submittedName>
        <fullName evidence="1">Uncharacterized protein</fullName>
    </submittedName>
</protein>
<dbReference type="Proteomes" id="UP000061348">
    <property type="component" value="Unassembled WGS sequence"/>
</dbReference>
<sequence>MAINSAKKITTLGWDDPKLDAPRFSQALNGVSGLIWRPDLDEHGGLRVDCPLGGFPEIGDEIQIEYSPVGVAVWTPLEPMILETDPTGPLVRLTIDYNILGHGEFEVRFKVKPASDTDYKDFSVTERVRIDLYGPYKSSGRTEAPARIVFPTALPLGVDITQATLDLNPGGFDFEISSYAGFEDGDRVAQVWFTAVQPPDDAPSLGSVPMESGGVEFNLPISAFEDFEDGNYFGYYRLIDAAGNLSEISRITTGRRLKRSANLVLEPIDLVVPPENELVDIEVWKAGVRLAIPSYAWESGDQYRLIWGAQSSGLLPLNGVFPFEFTASSQLILDEYGTQTGAVSTRITYEIVRTGTVNKPDTEVSVDVDLSVEGPGAPTPGDPSPDLDAVTILGPASTPTPNYLNSADIDHASPIEAHFDLWTANPQPADGMVITLYWGSKLNPAGSRTVAAGEGAGDPFMIEVDKDAIAAAGNGDDIPVFYGVSRPGAANSNFSPSTSVEVDDAIIHSLDPAVFRNTLAWAVDPRGRITCSSLRPQGTGTPEGEKHIEVWIPPSTEFFANGVEVTFEFVASTGLNGDAPIESTRDTRSLTLDKNMAENGFIFELEPFDPHLKVPGVAPSYNSLWFQYSLDVAGTPAKSVPAVIPVRMLTSNNFCDGDPYTP</sequence>
<dbReference type="RefSeq" id="WP_060764656.1">
    <property type="nucleotide sequence ID" value="NZ_LCYA01000093.1"/>
</dbReference>
<reference evidence="1 3" key="1">
    <citation type="submission" date="2015-05" db="EMBL/GenBank/DDBJ databases">
        <title>A genomic and transcriptomic approach to investigate the blue pigment phenotype in Pseudomonas fluorescens.</title>
        <authorList>
            <person name="Andreani N.A."/>
            <person name="Cardazzo B."/>
        </authorList>
    </citation>
    <scope>NUCLEOTIDE SEQUENCE [LARGE SCALE GENOMIC DNA]</scope>
    <source>
        <strain evidence="1 3">Ps_22</strain>
    </source>
</reference>
<evidence type="ECO:0000313" key="3">
    <source>
        <dbReference type="Proteomes" id="UP000061348"/>
    </source>
</evidence>
<evidence type="ECO:0000313" key="1">
    <source>
        <dbReference type="EMBL" id="KWV86463.1"/>
    </source>
</evidence>
<evidence type="ECO:0000313" key="2">
    <source>
        <dbReference type="EMBL" id="PRW93168.1"/>
    </source>
</evidence>
<gene>
    <name evidence="2" type="ORF">C7A10_11830</name>
    <name evidence="1" type="ORF">PFLmoz3_03896</name>
</gene>